<reference evidence="1" key="1">
    <citation type="submission" date="2016-08" db="EMBL/GenBank/DDBJ databases">
        <authorList>
            <person name="Ngugi D.K."/>
            <person name="Miyake S."/>
            <person name="Stingl U."/>
        </authorList>
    </citation>
    <scope>NUCLEOTIDE SEQUENCE</scope>
    <source>
        <strain evidence="1">SCG-B11WGA-EpuloA1</strain>
    </source>
</reference>
<dbReference type="EMBL" id="LJDB01000043">
    <property type="protein sequence ID" value="ONI41069.1"/>
    <property type="molecule type" value="Genomic_DNA"/>
</dbReference>
<proteinExistence type="predicted"/>
<name>A0ACC8XDS2_9FIRM</name>
<accession>A0ACC8XDS2</accession>
<protein>
    <submittedName>
        <fullName evidence="1">Uncharacterized protein</fullName>
    </submittedName>
</protein>
<organism evidence="1 2">
    <name type="scientific">Candidatus Epulonipiscium fishelsonii</name>
    <dbReference type="NCBI Taxonomy" id="77094"/>
    <lineage>
        <taxon>Bacteria</taxon>
        <taxon>Bacillati</taxon>
        <taxon>Bacillota</taxon>
        <taxon>Clostridia</taxon>
        <taxon>Lachnospirales</taxon>
        <taxon>Lachnospiraceae</taxon>
        <taxon>Candidatus Epulonipiscium</taxon>
    </lineage>
</organism>
<dbReference type="Proteomes" id="UP000188605">
    <property type="component" value="Unassembled WGS sequence"/>
</dbReference>
<evidence type="ECO:0000313" key="2">
    <source>
        <dbReference type="Proteomes" id="UP000188605"/>
    </source>
</evidence>
<gene>
    <name evidence="1" type="ORF">AN396_04780</name>
</gene>
<keyword evidence="2" id="KW-1185">Reference proteome</keyword>
<sequence length="162" mass="17947">MPPINSVSNTQNIMTYTNSSTKVNNTIQQNTINLPVQKPAPLIDSVYLSERGVKLSKESATVHEPNNNSSTFSPDIGITVKPGKAELYDPDTDEPDGEFIELQYDKDGALSAMFFGKDNWTDDMMATVNRAEGYFFNDMKQAIEDSIMSGFDGDKVYEDALV</sequence>
<comment type="caution">
    <text evidence="1">The sequence shown here is derived from an EMBL/GenBank/DDBJ whole genome shotgun (WGS) entry which is preliminary data.</text>
</comment>
<evidence type="ECO:0000313" key="1">
    <source>
        <dbReference type="EMBL" id="ONI41069.1"/>
    </source>
</evidence>